<feature type="compositionally biased region" description="Basic and acidic residues" evidence="1">
    <location>
        <begin position="135"/>
        <end position="164"/>
    </location>
</feature>
<reference evidence="2 3" key="1">
    <citation type="submission" date="2023-12" db="EMBL/GenBank/DDBJ databases">
        <title>Genome sequencing and assembly of bacterial species from a model synthetic community.</title>
        <authorList>
            <person name="Hogle S.L."/>
        </authorList>
    </citation>
    <scope>NUCLEOTIDE SEQUENCE [LARGE SCALE GENOMIC DNA]</scope>
    <source>
        <strain evidence="2 3">HAMBI 2494</strain>
    </source>
</reference>
<dbReference type="EMBL" id="CP139965">
    <property type="protein sequence ID" value="WQD78858.1"/>
    <property type="molecule type" value="Genomic_DNA"/>
</dbReference>
<name>A0ABZ0WNJ2_9BURK</name>
<evidence type="ECO:0000313" key="3">
    <source>
        <dbReference type="Proteomes" id="UP001325479"/>
    </source>
</evidence>
<evidence type="ECO:0000256" key="1">
    <source>
        <dbReference type="SAM" id="MobiDB-lite"/>
    </source>
</evidence>
<feature type="compositionally biased region" description="Low complexity" evidence="1">
    <location>
        <begin position="21"/>
        <end position="38"/>
    </location>
</feature>
<feature type="compositionally biased region" description="Polar residues" evidence="1">
    <location>
        <begin position="39"/>
        <end position="48"/>
    </location>
</feature>
<feature type="compositionally biased region" description="Low complexity" evidence="1">
    <location>
        <begin position="49"/>
        <end position="59"/>
    </location>
</feature>
<gene>
    <name evidence="2" type="ORF">U0042_03880</name>
</gene>
<proteinExistence type="predicted"/>
<feature type="region of interest" description="Disordered" evidence="1">
    <location>
        <begin position="1"/>
        <end position="164"/>
    </location>
</feature>
<dbReference type="Proteomes" id="UP001325479">
    <property type="component" value="Chromosome"/>
</dbReference>
<evidence type="ECO:0008006" key="4">
    <source>
        <dbReference type="Google" id="ProtNLM"/>
    </source>
</evidence>
<evidence type="ECO:0000313" key="2">
    <source>
        <dbReference type="EMBL" id="WQD78858.1"/>
    </source>
</evidence>
<accession>A0ABZ0WNJ2</accession>
<protein>
    <recommendedName>
        <fullName evidence="4">Serine/threonine protein kinase</fullName>
    </recommendedName>
</protein>
<keyword evidence="3" id="KW-1185">Reference proteome</keyword>
<feature type="compositionally biased region" description="Pro residues" evidence="1">
    <location>
        <begin position="1"/>
        <end position="12"/>
    </location>
</feature>
<organism evidence="2 3">
    <name type="scientific">Paraburkholderia kururiensis</name>
    <dbReference type="NCBI Taxonomy" id="984307"/>
    <lineage>
        <taxon>Bacteria</taxon>
        <taxon>Pseudomonadati</taxon>
        <taxon>Pseudomonadota</taxon>
        <taxon>Betaproteobacteria</taxon>
        <taxon>Burkholderiales</taxon>
        <taxon>Burkholderiaceae</taxon>
        <taxon>Paraburkholderia</taxon>
    </lineage>
</organism>
<dbReference type="RefSeq" id="WP_114809949.1">
    <property type="nucleotide sequence ID" value="NZ_CP139965.1"/>
</dbReference>
<sequence>MTNPTPRVPAAPPQAEHGDRAGSSATTAATTAATPAASQRETTSQPGHASSQTASSSRTQSDEAALRARGTPGSFDQPTPREDLMPPRGKQHPHQTAEVPLGSGDVPDPPGKGGQAAQNSEEAAPYLNVNGVRSPSDEPVRGATRADEQTKTGVPADRKGDANR</sequence>